<keyword evidence="4 7" id="KW-0805">Transcription regulation</keyword>
<reference evidence="9 10" key="1">
    <citation type="journal article" date="2016" name="Nat. Commun.">
        <title>Thousands of microbial genomes shed light on interconnected biogeochemical processes in an aquifer system.</title>
        <authorList>
            <person name="Anantharaman K."/>
            <person name="Brown C.T."/>
            <person name="Hug L.A."/>
            <person name="Sharon I."/>
            <person name="Castelle C.J."/>
            <person name="Probst A.J."/>
            <person name="Thomas B.C."/>
            <person name="Singh A."/>
            <person name="Wilkins M.J."/>
            <person name="Karaoz U."/>
            <person name="Brodie E.L."/>
            <person name="Williams K.H."/>
            <person name="Hubbard S.S."/>
            <person name="Banfield J.F."/>
        </authorList>
    </citation>
    <scope>NUCLEOTIDE SEQUENCE [LARGE SCALE GENOMIC DNA]</scope>
</reference>
<proteinExistence type="inferred from homology"/>
<dbReference type="InterPro" id="IPR007159">
    <property type="entry name" value="SpoVT-AbrB_dom"/>
</dbReference>
<sequence length="143" mass="16141">MIIGEYSQKISEKNRTAFPGKFREELGSKLVITKGYEGCLVIMSPAQWEEMVSDNVSGPFVSELIRDTRRFLLGGASEIDLDPQGRFVIPAYLKTYSGLIEEAVYVGLGTWVELWSRENWDEKRKDVESRSSVIGEKLSKTNG</sequence>
<evidence type="ECO:0000256" key="1">
    <source>
        <dbReference type="ARBA" id="ARBA00013860"/>
    </source>
</evidence>
<feature type="domain" description="SpoVT-AbrB" evidence="8">
    <location>
        <begin position="76"/>
        <end position="119"/>
    </location>
</feature>
<dbReference type="Proteomes" id="UP000178771">
    <property type="component" value="Unassembled WGS sequence"/>
</dbReference>
<feature type="domain" description="SpoVT-AbrB" evidence="8">
    <location>
        <begin position="5"/>
        <end position="47"/>
    </location>
</feature>
<dbReference type="Pfam" id="PF02381">
    <property type="entry name" value="MraZ"/>
    <property type="match status" value="2"/>
</dbReference>
<dbReference type="InterPro" id="IPR035644">
    <property type="entry name" value="MraZ_C"/>
</dbReference>
<evidence type="ECO:0000256" key="2">
    <source>
        <dbReference type="ARBA" id="ARBA00022490"/>
    </source>
</evidence>
<dbReference type="AlphaFoldDB" id="A0A1F4V2B3"/>
<dbReference type="GO" id="GO:2000143">
    <property type="term" value="P:negative regulation of DNA-templated transcription initiation"/>
    <property type="evidence" value="ECO:0007669"/>
    <property type="project" value="TreeGrafter"/>
</dbReference>
<comment type="caution">
    <text evidence="9">The sequence shown here is derived from an EMBL/GenBank/DDBJ whole genome shotgun (WGS) entry which is preliminary data.</text>
</comment>
<keyword evidence="3" id="KW-0677">Repeat</keyword>
<dbReference type="GO" id="GO:0000976">
    <property type="term" value="F:transcription cis-regulatory region binding"/>
    <property type="evidence" value="ECO:0007669"/>
    <property type="project" value="TreeGrafter"/>
</dbReference>
<evidence type="ECO:0000256" key="4">
    <source>
        <dbReference type="ARBA" id="ARBA00023015"/>
    </source>
</evidence>
<dbReference type="InterPro" id="IPR003444">
    <property type="entry name" value="MraZ"/>
</dbReference>
<dbReference type="CDD" id="cd16320">
    <property type="entry name" value="MraZ_N"/>
    <property type="match status" value="1"/>
</dbReference>
<keyword evidence="5 7" id="KW-0238">DNA-binding</keyword>
<dbReference type="InterPro" id="IPR038619">
    <property type="entry name" value="MraZ_sf"/>
</dbReference>
<protein>
    <recommendedName>
        <fullName evidence="1 7">Transcriptional regulator MraZ</fullName>
    </recommendedName>
</protein>
<dbReference type="PANTHER" id="PTHR34701:SF1">
    <property type="entry name" value="TRANSCRIPTIONAL REGULATOR MRAZ"/>
    <property type="match status" value="1"/>
</dbReference>
<dbReference type="CDD" id="cd16321">
    <property type="entry name" value="MraZ_C"/>
    <property type="match status" value="1"/>
</dbReference>
<dbReference type="STRING" id="1802624.A2982_01190"/>
<evidence type="ECO:0000256" key="3">
    <source>
        <dbReference type="ARBA" id="ARBA00022737"/>
    </source>
</evidence>
<evidence type="ECO:0000313" key="9">
    <source>
        <dbReference type="EMBL" id="OGC51355.1"/>
    </source>
</evidence>
<dbReference type="InterPro" id="IPR020603">
    <property type="entry name" value="MraZ_dom"/>
</dbReference>
<dbReference type="GO" id="GO:0005737">
    <property type="term" value="C:cytoplasm"/>
    <property type="evidence" value="ECO:0007669"/>
    <property type="project" value="UniProtKB-UniRule"/>
</dbReference>
<dbReference type="HAMAP" id="MF_01008">
    <property type="entry name" value="MraZ"/>
    <property type="match status" value="1"/>
</dbReference>
<organism evidence="9 10">
    <name type="scientific">candidate division WWE3 bacterium RIFCSPLOWO2_01_FULL_39_13</name>
    <dbReference type="NCBI Taxonomy" id="1802624"/>
    <lineage>
        <taxon>Bacteria</taxon>
        <taxon>Katanobacteria</taxon>
    </lineage>
</organism>
<dbReference type="SUPFAM" id="SSF89447">
    <property type="entry name" value="AbrB/MazE/MraZ-like"/>
    <property type="match status" value="1"/>
</dbReference>
<name>A0A1F4V2B3_UNCKA</name>
<gene>
    <name evidence="7" type="primary">mraZ</name>
    <name evidence="9" type="ORF">A2982_01190</name>
</gene>
<evidence type="ECO:0000259" key="8">
    <source>
        <dbReference type="PROSITE" id="PS51740"/>
    </source>
</evidence>
<evidence type="ECO:0000256" key="6">
    <source>
        <dbReference type="ARBA" id="ARBA00023163"/>
    </source>
</evidence>
<accession>A0A1F4V2B3</accession>
<keyword evidence="6 7" id="KW-0804">Transcription</keyword>
<evidence type="ECO:0000313" key="10">
    <source>
        <dbReference type="Proteomes" id="UP000178771"/>
    </source>
</evidence>
<dbReference type="PANTHER" id="PTHR34701">
    <property type="entry name" value="TRANSCRIPTIONAL REGULATOR MRAZ"/>
    <property type="match status" value="1"/>
</dbReference>
<comment type="subcellular location">
    <subcellularLocation>
        <location evidence="7">Cytoplasm</location>
        <location evidence="7">Nucleoid</location>
    </subcellularLocation>
</comment>
<dbReference type="GO" id="GO:0009295">
    <property type="term" value="C:nucleoid"/>
    <property type="evidence" value="ECO:0007669"/>
    <property type="project" value="UniProtKB-SubCell"/>
</dbReference>
<dbReference type="InterPro" id="IPR035642">
    <property type="entry name" value="MraZ_N"/>
</dbReference>
<dbReference type="PROSITE" id="PS51740">
    <property type="entry name" value="SPOVT_ABRB"/>
    <property type="match status" value="2"/>
</dbReference>
<dbReference type="GO" id="GO:0003700">
    <property type="term" value="F:DNA-binding transcription factor activity"/>
    <property type="evidence" value="ECO:0007669"/>
    <property type="project" value="UniProtKB-UniRule"/>
</dbReference>
<dbReference type="InterPro" id="IPR037914">
    <property type="entry name" value="SpoVT-AbrB_sf"/>
</dbReference>
<dbReference type="Gene3D" id="3.40.1550.20">
    <property type="entry name" value="Transcriptional regulator MraZ domain"/>
    <property type="match status" value="1"/>
</dbReference>
<keyword evidence="2 7" id="KW-0963">Cytoplasm</keyword>
<comment type="subunit">
    <text evidence="7">Forms oligomers.</text>
</comment>
<comment type="similarity">
    <text evidence="7">Belongs to the MraZ family.</text>
</comment>
<dbReference type="EMBL" id="MEVH01000025">
    <property type="protein sequence ID" value="OGC51355.1"/>
    <property type="molecule type" value="Genomic_DNA"/>
</dbReference>
<evidence type="ECO:0000256" key="7">
    <source>
        <dbReference type="HAMAP-Rule" id="MF_01008"/>
    </source>
</evidence>
<evidence type="ECO:0000256" key="5">
    <source>
        <dbReference type="ARBA" id="ARBA00023125"/>
    </source>
</evidence>